<dbReference type="RefSeq" id="XP_010239275.1">
    <property type="nucleotide sequence ID" value="XM_010240973.2"/>
</dbReference>
<dbReference type="Proteomes" id="UP000008810">
    <property type="component" value="Chromosome 4"/>
</dbReference>
<evidence type="ECO:0000259" key="6">
    <source>
        <dbReference type="PROSITE" id="PS51752"/>
    </source>
</evidence>
<evidence type="ECO:0000256" key="4">
    <source>
        <dbReference type="ARBA" id="ARBA00022734"/>
    </source>
</evidence>
<dbReference type="SUPFAM" id="SSF51101">
    <property type="entry name" value="Mannose-binding lectins"/>
    <property type="match status" value="1"/>
</dbReference>
<dbReference type="GO" id="GO:0030246">
    <property type="term" value="F:carbohydrate binding"/>
    <property type="evidence" value="ECO:0007669"/>
    <property type="project" value="UniProtKB-KW"/>
</dbReference>
<organism evidence="7">
    <name type="scientific">Brachypodium distachyon</name>
    <name type="common">Purple false brome</name>
    <name type="synonym">Trachynia distachya</name>
    <dbReference type="NCBI Taxonomy" id="15368"/>
    <lineage>
        <taxon>Eukaryota</taxon>
        <taxon>Viridiplantae</taxon>
        <taxon>Streptophyta</taxon>
        <taxon>Embryophyta</taxon>
        <taxon>Tracheophyta</taxon>
        <taxon>Spermatophyta</taxon>
        <taxon>Magnoliopsida</taxon>
        <taxon>Liliopsida</taxon>
        <taxon>Poales</taxon>
        <taxon>Poaceae</taxon>
        <taxon>BOP clade</taxon>
        <taxon>Pooideae</taxon>
        <taxon>Stipodae</taxon>
        <taxon>Brachypodieae</taxon>
        <taxon>Brachypodium</taxon>
    </lineage>
</organism>
<dbReference type="OrthoDB" id="583353at2759"/>
<keyword evidence="4" id="KW-0430">Lectin</keyword>
<dbReference type="PANTHER" id="PTHR46506">
    <property type="entry name" value="OS05G0143600 PROTEIN"/>
    <property type="match status" value="1"/>
</dbReference>
<comment type="function">
    <text evidence="5">Dirigent proteins impart stereoselectivity on the phenoxy radical-coupling reaction, yielding optically active lignans from two molecules of coniferyl alcohol in the biosynthesis of lignans, flavonolignans, and alkaloids and thus plays a central role in plant secondary metabolism.</text>
</comment>
<dbReference type="EMBL" id="CM000883">
    <property type="protein sequence ID" value="KQJ89234.1"/>
    <property type="molecule type" value="Genomic_DNA"/>
</dbReference>
<evidence type="ECO:0000256" key="2">
    <source>
        <dbReference type="ARBA" id="ARBA00011738"/>
    </source>
</evidence>
<name>I1IN43_BRADI</name>
<evidence type="ECO:0000256" key="3">
    <source>
        <dbReference type="ARBA" id="ARBA00022525"/>
    </source>
</evidence>
<keyword evidence="3 5" id="KW-0964">Secreted</keyword>
<evidence type="ECO:0000313" key="8">
    <source>
        <dbReference type="EnsemblPlants" id="KQJ89234"/>
    </source>
</evidence>
<dbReference type="OMA" id="FHYSTST"/>
<reference evidence="8" key="3">
    <citation type="submission" date="2018-08" db="UniProtKB">
        <authorList>
            <consortium name="EnsemblPlants"/>
        </authorList>
    </citation>
    <scope>IDENTIFICATION</scope>
    <source>
        <strain evidence="8">cv. Bd21</strain>
    </source>
</reference>
<reference evidence="7 8" key="1">
    <citation type="journal article" date="2010" name="Nature">
        <title>Genome sequencing and analysis of the model grass Brachypodium distachyon.</title>
        <authorList>
            <consortium name="International Brachypodium Initiative"/>
        </authorList>
    </citation>
    <scope>NUCLEOTIDE SEQUENCE [LARGE SCALE GENOMIC DNA]</scope>
    <source>
        <strain evidence="7 8">Bd21</strain>
    </source>
</reference>
<dbReference type="KEGG" id="bdi:100845115"/>
<dbReference type="GO" id="GO:0009699">
    <property type="term" value="P:phenylpropanoid biosynthetic process"/>
    <property type="evidence" value="ECO:0007669"/>
    <property type="project" value="UniProtKB-ARBA"/>
</dbReference>
<evidence type="ECO:0000313" key="9">
    <source>
        <dbReference type="Proteomes" id="UP000008810"/>
    </source>
</evidence>
<keyword evidence="9" id="KW-1185">Reference proteome</keyword>
<dbReference type="AlphaFoldDB" id="I1IN43"/>
<gene>
    <name evidence="8" type="primary">LOC100845115</name>
    <name evidence="7" type="ORF">BRADI_4g24330v3</name>
</gene>
<dbReference type="Gramene" id="KQJ89234">
    <property type="protein sequence ID" value="KQJ89234"/>
    <property type="gene ID" value="BRADI_4g24330v3"/>
</dbReference>
<comment type="similarity">
    <text evidence="1 5">Belongs to the plant dirigent protein family.</text>
</comment>
<dbReference type="Pfam" id="PF03018">
    <property type="entry name" value="Dirigent"/>
    <property type="match status" value="1"/>
</dbReference>
<comment type="subunit">
    <text evidence="2 5">Homodimer.</text>
</comment>
<dbReference type="Gene3D" id="2.100.10.30">
    <property type="entry name" value="Jacalin-like lectin domain"/>
    <property type="match status" value="1"/>
</dbReference>
<dbReference type="InterPro" id="IPR004265">
    <property type="entry name" value="Dirigent"/>
</dbReference>
<dbReference type="InterPro" id="IPR044859">
    <property type="entry name" value="Allene_oxi_cyc_Dirigent"/>
</dbReference>
<feature type="domain" description="Jacalin-type lectin" evidence="6">
    <location>
        <begin position="166"/>
        <end position="304"/>
    </location>
</feature>
<keyword evidence="5" id="KW-0052">Apoplast</keyword>
<dbReference type="GO" id="GO:0048046">
    <property type="term" value="C:apoplast"/>
    <property type="evidence" value="ECO:0007669"/>
    <property type="project" value="UniProtKB-SubCell"/>
</dbReference>
<dbReference type="InterPro" id="IPR036404">
    <property type="entry name" value="Jacalin-like_lectin_dom_sf"/>
</dbReference>
<proteinExistence type="inferred from homology"/>
<sequence>MAKSSSSFQVIRCYGDLVENARLNFSNLYLRRIISGPSANQLEIIRGDNSTRLGQTAVNNWALYDGVGPDAEVVAHAKGMHMNAAGWYISFTMVFQNERFKESALEVMGVMAKKQGEWAIVGGTGAFSMARGVIERKFHSDITNGEMQELNIDAFCRMKNIELPAPTKVGPWGTTGGSLQEIEGKPQRLETVTIWSGSNVDGISFTYIGEDGQVHTAGRWGDDFHYSTSTIKFGPSEFVKEISVATLDDYIVELLIITDVATYGPYGARRNQPANRYTAPADKTIVGFFVNSDRHIRSIGLYAA</sequence>
<dbReference type="EnsemblPlants" id="KQJ89234">
    <property type="protein sequence ID" value="KQJ89234"/>
    <property type="gene ID" value="BRADI_4g24330v3"/>
</dbReference>
<dbReference type="PROSITE" id="PS51752">
    <property type="entry name" value="JACALIN_LECTIN"/>
    <property type="match status" value="1"/>
</dbReference>
<accession>I1IN43</accession>
<protein>
    <recommendedName>
        <fullName evidence="5">Dirigent protein</fullName>
    </recommendedName>
</protein>
<evidence type="ECO:0000256" key="1">
    <source>
        <dbReference type="ARBA" id="ARBA00010746"/>
    </source>
</evidence>
<dbReference type="HOGENOM" id="CLU_078923_0_0_1"/>
<evidence type="ECO:0000313" key="7">
    <source>
        <dbReference type="EMBL" id="KQJ89234.1"/>
    </source>
</evidence>
<dbReference type="GeneID" id="100845115"/>
<dbReference type="Gene3D" id="2.40.480.10">
    <property type="entry name" value="Allene oxide cyclase-like"/>
    <property type="match status" value="1"/>
</dbReference>
<dbReference type="InterPro" id="IPR001229">
    <property type="entry name" value="Jacalin-like_lectin_dom"/>
</dbReference>
<comment type="subcellular location">
    <subcellularLocation>
        <location evidence="5">Secreted</location>
        <location evidence="5">Extracellular space</location>
        <location evidence="5">Apoplast</location>
    </subcellularLocation>
</comment>
<dbReference type="Pfam" id="PF01419">
    <property type="entry name" value="Jacalin"/>
    <property type="match status" value="1"/>
</dbReference>
<dbReference type="eggNOG" id="ENOG502R3YA">
    <property type="taxonomic scope" value="Eukaryota"/>
</dbReference>
<reference evidence="7" key="2">
    <citation type="submission" date="2017-06" db="EMBL/GenBank/DDBJ databases">
        <title>WGS assembly of Brachypodium distachyon.</title>
        <authorList>
            <consortium name="The International Brachypodium Initiative"/>
            <person name="Lucas S."/>
            <person name="Harmon-Smith M."/>
            <person name="Lail K."/>
            <person name="Tice H."/>
            <person name="Grimwood J."/>
            <person name="Bruce D."/>
            <person name="Barry K."/>
            <person name="Shu S."/>
            <person name="Lindquist E."/>
            <person name="Wang M."/>
            <person name="Pitluck S."/>
            <person name="Vogel J.P."/>
            <person name="Garvin D.F."/>
            <person name="Mockler T.C."/>
            <person name="Schmutz J."/>
            <person name="Rokhsar D."/>
            <person name="Bevan M.W."/>
        </authorList>
    </citation>
    <scope>NUCLEOTIDE SEQUENCE</scope>
    <source>
        <strain evidence="7">Bd21</strain>
    </source>
</reference>
<evidence type="ECO:0000256" key="5">
    <source>
        <dbReference type="RuleBase" id="RU363099"/>
    </source>
</evidence>